<feature type="region of interest" description="Disordered" evidence="1">
    <location>
        <begin position="224"/>
        <end position="255"/>
    </location>
</feature>
<reference evidence="3" key="1">
    <citation type="submission" date="2013-09" db="EMBL/GenBank/DDBJ databases">
        <title>Corchorus olitorius genome sequencing.</title>
        <authorList>
            <person name="Alam M."/>
            <person name="Haque M.S."/>
            <person name="Islam M.S."/>
            <person name="Emdad E.M."/>
            <person name="Islam M.M."/>
            <person name="Ahmed B."/>
            <person name="Halim A."/>
            <person name="Hossen Q.M.M."/>
            <person name="Hossain M.Z."/>
            <person name="Ahmed R."/>
            <person name="Khan M.M."/>
            <person name="Islam R."/>
            <person name="Rashid M.M."/>
            <person name="Khan S.A."/>
            <person name="Rahman M.S."/>
            <person name="Alam M."/>
            <person name="Yahiya A.S."/>
            <person name="Khan M.S."/>
            <person name="Azam M.S."/>
            <person name="Haque T."/>
            <person name="Lashkar M.Z.H."/>
            <person name="Akhand A.I."/>
            <person name="Morshed G."/>
            <person name="Roy S."/>
            <person name="Uddin K.S."/>
            <person name="Rabeya T."/>
            <person name="Hossain A.S."/>
            <person name="Chowdhury A."/>
            <person name="Snigdha A.R."/>
            <person name="Mortoza M.S."/>
            <person name="Matin S.A."/>
            <person name="Hoque S.M.E."/>
            <person name="Islam M.K."/>
            <person name="Roy D.K."/>
            <person name="Haider R."/>
            <person name="Moosa M.M."/>
            <person name="Elias S.M."/>
            <person name="Hasan A.M."/>
            <person name="Jahan S."/>
            <person name="Shafiuddin M."/>
            <person name="Mahmood N."/>
            <person name="Shommy N.S."/>
        </authorList>
    </citation>
    <scope>NUCLEOTIDE SEQUENCE [LARGE SCALE GENOMIC DNA]</scope>
    <source>
        <strain evidence="3">cv. O-4</strain>
    </source>
</reference>
<sequence>MPCRRLSRRTEERLAQLLQVLRRHPGPVITHAEHDPVTVAPGRHFDRLAFRIEAQCIAQQVVQRPLHQGRPAVQAQARGLPQFDQLLRRTQLRILAYAIDHRIDVHRFGVCLLGIDPGEYEDLADQGLQAVAFAGQARPVGFTLLRLGTFGQRQGDTQAGQGRAQFMGNVAQQLALATDQALQARAHAVEVVGQHAEFVPARGQAGQAVLLVGGLAQVMHRAAQAAERAGDGQGHQQAEQGQDHQCDAKGAERPDQAVAVPGVKLRMRYAVDQQVGFAAAGAGVLLGQAAPGQGTMIVALARFEHRSPPREGAGHHRVTGFVEHLGVDVVAPLALLQ</sequence>
<dbReference type="AlphaFoldDB" id="A0A1R3L1Y9"/>
<feature type="compositionally biased region" description="Basic and acidic residues" evidence="1">
    <location>
        <begin position="241"/>
        <end position="255"/>
    </location>
</feature>
<evidence type="ECO:0000313" key="3">
    <source>
        <dbReference type="Proteomes" id="UP000187203"/>
    </source>
</evidence>
<protein>
    <submittedName>
        <fullName evidence="2">Uncharacterized protein</fullName>
    </submittedName>
</protein>
<proteinExistence type="predicted"/>
<dbReference type="EMBL" id="AWUE01004456">
    <property type="protein sequence ID" value="OMP13374.1"/>
    <property type="molecule type" value="Genomic_DNA"/>
</dbReference>
<dbReference type="Proteomes" id="UP000187203">
    <property type="component" value="Unassembled WGS sequence"/>
</dbReference>
<gene>
    <name evidence="2" type="ORF">COLO4_01806</name>
</gene>
<feature type="non-terminal residue" evidence="2">
    <location>
        <position position="337"/>
    </location>
</feature>
<evidence type="ECO:0000256" key="1">
    <source>
        <dbReference type="SAM" id="MobiDB-lite"/>
    </source>
</evidence>
<organism evidence="2 3">
    <name type="scientific">Corchorus olitorius</name>
    <dbReference type="NCBI Taxonomy" id="93759"/>
    <lineage>
        <taxon>Eukaryota</taxon>
        <taxon>Viridiplantae</taxon>
        <taxon>Streptophyta</taxon>
        <taxon>Embryophyta</taxon>
        <taxon>Tracheophyta</taxon>
        <taxon>Spermatophyta</taxon>
        <taxon>Magnoliopsida</taxon>
        <taxon>eudicotyledons</taxon>
        <taxon>Gunneridae</taxon>
        <taxon>Pentapetalae</taxon>
        <taxon>rosids</taxon>
        <taxon>malvids</taxon>
        <taxon>Malvales</taxon>
        <taxon>Malvaceae</taxon>
        <taxon>Grewioideae</taxon>
        <taxon>Apeibeae</taxon>
        <taxon>Corchorus</taxon>
    </lineage>
</organism>
<keyword evidence="3" id="KW-1185">Reference proteome</keyword>
<comment type="caution">
    <text evidence="2">The sequence shown here is derived from an EMBL/GenBank/DDBJ whole genome shotgun (WGS) entry which is preliminary data.</text>
</comment>
<accession>A0A1R3L1Y9</accession>
<name>A0A1R3L1Y9_9ROSI</name>
<evidence type="ECO:0000313" key="2">
    <source>
        <dbReference type="EMBL" id="OMP13374.1"/>
    </source>
</evidence>